<gene>
    <name evidence="8" type="ORF">CL176_06955</name>
</gene>
<organism evidence="8 9">
    <name type="scientific">Suicoccus acidiformans</name>
    <dbReference type="NCBI Taxonomy" id="2036206"/>
    <lineage>
        <taxon>Bacteria</taxon>
        <taxon>Bacillati</taxon>
        <taxon>Bacillota</taxon>
        <taxon>Bacilli</taxon>
        <taxon>Lactobacillales</taxon>
        <taxon>Aerococcaceae</taxon>
        <taxon>Suicoccus</taxon>
    </lineage>
</organism>
<evidence type="ECO:0000256" key="5">
    <source>
        <dbReference type="ARBA" id="ARBA00023288"/>
    </source>
</evidence>
<evidence type="ECO:0000313" key="8">
    <source>
        <dbReference type="EMBL" id="AXY25757.1"/>
    </source>
</evidence>
<sequence length="286" mass="30827">MNKFVKALVSSVVLGGLVFSSGFQAVVAQDKPFAGEQVKVGVVGDSAEETWQHVAEVALEQEGIEIETVLFTDYNTPNTALADGSLDLNSFQHIVFLENWNEENGEDLQSIGFTSVNKLSLFSDKHDSIDDLPDGAQIIIPDDPTNGGRALLALEIAGLIEIDDEAGILPEVRDITDNPKNLEITPVDASQTAISLPDVDGAFINVGFANDAGLNQDDAIFSDTDAPELFNDAYKNIIAVRGEDVDKELYLKIVELYQTPEVAEILIEQSNGGSVPAWDGYEPAES</sequence>
<evidence type="ECO:0000256" key="7">
    <source>
        <dbReference type="SAM" id="SignalP"/>
    </source>
</evidence>
<keyword evidence="5 6" id="KW-0449">Lipoprotein</keyword>
<proteinExistence type="inferred from homology"/>
<dbReference type="Pfam" id="PF03180">
    <property type="entry name" value="Lipoprotein_9"/>
    <property type="match status" value="1"/>
</dbReference>
<dbReference type="PIRSF" id="PIRSF002854">
    <property type="entry name" value="MetQ"/>
    <property type="match status" value="1"/>
</dbReference>
<keyword evidence="3" id="KW-0472">Membrane</keyword>
<reference evidence="8 9" key="1">
    <citation type="submission" date="2017-09" db="EMBL/GenBank/DDBJ databases">
        <title>Complete genome sequence of Oxytococcus suis strain ZY16052.</title>
        <authorList>
            <person name="Li F."/>
        </authorList>
    </citation>
    <scope>NUCLEOTIDE SEQUENCE [LARGE SCALE GENOMIC DNA]</scope>
    <source>
        <strain evidence="8 9">ZY16052</strain>
    </source>
</reference>
<keyword evidence="9" id="KW-1185">Reference proteome</keyword>
<evidence type="ECO:0000256" key="4">
    <source>
        <dbReference type="ARBA" id="ARBA00023139"/>
    </source>
</evidence>
<dbReference type="OrthoDB" id="9812878at2"/>
<dbReference type="AlphaFoldDB" id="A0A347WL00"/>
<comment type="subcellular location">
    <subcellularLocation>
        <location evidence="1">Membrane</location>
        <topology evidence="1">Lipid-anchor</topology>
    </subcellularLocation>
</comment>
<name>A0A347WL00_9LACT</name>
<dbReference type="PANTHER" id="PTHR30429">
    <property type="entry name" value="D-METHIONINE-BINDING LIPOPROTEIN METQ"/>
    <property type="match status" value="1"/>
</dbReference>
<evidence type="ECO:0000256" key="1">
    <source>
        <dbReference type="ARBA" id="ARBA00004635"/>
    </source>
</evidence>
<dbReference type="RefSeq" id="WP_118990658.1">
    <property type="nucleotide sequence ID" value="NZ_CP023434.1"/>
</dbReference>
<protein>
    <recommendedName>
        <fullName evidence="6">Lipoprotein</fullName>
    </recommendedName>
</protein>
<dbReference type="PANTHER" id="PTHR30429:SF3">
    <property type="entry name" value="LIPOPROTEIN"/>
    <property type="match status" value="1"/>
</dbReference>
<accession>A0A347WL00</accession>
<dbReference type="KEGG" id="abae:CL176_06955"/>
<dbReference type="GO" id="GO:0016020">
    <property type="term" value="C:membrane"/>
    <property type="evidence" value="ECO:0007669"/>
    <property type="project" value="UniProtKB-SubCell"/>
</dbReference>
<evidence type="ECO:0000256" key="2">
    <source>
        <dbReference type="ARBA" id="ARBA00022729"/>
    </source>
</evidence>
<evidence type="ECO:0000256" key="3">
    <source>
        <dbReference type="ARBA" id="ARBA00023136"/>
    </source>
</evidence>
<dbReference type="EMBL" id="CP023434">
    <property type="protein sequence ID" value="AXY25757.1"/>
    <property type="molecule type" value="Genomic_DNA"/>
</dbReference>
<dbReference type="Proteomes" id="UP000263232">
    <property type="component" value="Chromosome"/>
</dbReference>
<evidence type="ECO:0000256" key="6">
    <source>
        <dbReference type="PIRNR" id="PIRNR002854"/>
    </source>
</evidence>
<dbReference type="SUPFAM" id="SSF53850">
    <property type="entry name" value="Periplasmic binding protein-like II"/>
    <property type="match status" value="1"/>
</dbReference>
<comment type="similarity">
    <text evidence="6">Belongs to the nlpA lipoprotein family.</text>
</comment>
<dbReference type="Gene3D" id="3.40.190.10">
    <property type="entry name" value="Periplasmic binding protein-like II"/>
    <property type="match status" value="2"/>
</dbReference>
<feature type="signal peptide" evidence="7">
    <location>
        <begin position="1"/>
        <end position="25"/>
    </location>
</feature>
<dbReference type="InterPro" id="IPR004872">
    <property type="entry name" value="Lipoprotein_NlpA"/>
</dbReference>
<feature type="chain" id="PRO_5017023212" description="Lipoprotein" evidence="7">
    <location>
        <begin position="26"/>
        <end position="286"/>
    </location>
</feature>
<keyword evidence="2 7" id="KW-0732">Signal</keyword>
<evidence type="ECO:0000313" key="9">
    <source>
        <dbReference type="Proteomes" id="UP000263232"/>
    </source>
</evidence>
<keyword evidence="4" id="KW-0564">Palmitate</keyword>